<dbReference type="Pfam" id="PF08241">
    <property type="entry name" value="Methyltransf_11"/>
    <property type="match status" value="1"/>
</dbReference>
<keyword evidence="3" id="KW-0808">Transferase</keyword>
<accession>A0A836C987</accession>
<dbReference type="Gene3D" id="3.40.50.150">
    <property type="entry name" value="Vaccinia Virus protein VP39"/>
    <property type="match status" value="2"/>
</dbReference>
<dbReference type="PANTHER" id="PTHR42912">
    <property type="entry name" value="METHYLTRANSFERASE"/>
    <property type="match status" value="1"/>
</dbReference>
<organism evidence="3 4">
    <name type="scientific">Tribonema minus</name>
    <dbReference type="NCBI Taxonomy" id="303371"/>
    <lineage>
        <taxon>Eukaryota</taxon>
        <taxon>Sar</taxon>
        <taxon>Stramenopiles</taxon>
        <taxon>Ochrophyta</taxon>
        <taxon>PX clade</taxon>
        <taxon>Xanthophyceae</taxon>
        <taxon>Tribonematales</taxon>
        <taxon>Tribonemataceae</taxon>
        <taxon>Tribonema</taxon>
    </lineage>
</organism>
<dbReference type="OrthoDB" id="2013972at2759"/>
<dbReference type="Pfam" id="PF13649">
    <property type="entry name" value="Methyltransf_25"/>
    <property type="match status" value="1"/>
</dbReference>
<evidence type="ECO:0000259" key="2">
    <source>
        <dbReference type="Pfam" id="PF13649"/>
    </source>
</evidence>
<dbReference type="Proteomes" id="UP000664859">
    <property type="component" value="Unassembled WGS sequence"/>
</dbReference>
<dbReference type="CDD" id="cd02440">
    <property type="entry name" value="AdoMet_MTases"/>
    <property type="match status" value="1"/>
</dbReference>
<dbReference type="AlphaFoldDB" id="A0A836C987"/>
<dbReference type="GO" id="GO:0008757">
    <property type="term" value="F:S-adenosylmethionine-dependent methyltransferase activity"/>
    <property type="evidence" value="ECO:0007669"/>
    <property type="project" value="InterPro"/>
</dbReference>
<dbReference type="InterPro" id="IPR041698">
    <property type="entry name" value="Methyltransf_25"/>
</dbReference>
<evidence type="ECO:0000313" key="4">
    <source>
        <dbReference type="Proteomes" id="UP000664859"/>
    </source>
</evidence>
<reference evidence="3" key="1">
    <citation type="submission" date="2021-02" db="EMBL/GenBank/DDBJ databases">
        <title>First Annotated Genome of the Yellow-green Alga Tribonema minus.</title>
        <authorList>
            <person name="Mahan K.M."/>
        </authorList>
    </citation>
    <scope>NUCLEOTIDE SEQUENCE</scope>
    <source>
        <strain evidence="3">UTEX B ZZ1240</strain>
    </source>
</reference>
<gene>
    <name evidence="3" type="ORF">JKP88DRAFT_336594</name>
</gene>
<dbReference type="GO" id="GO:0032259">
    <property type="term" value="P:methylation"/>
    <property type="evidence" value="ECO:0007669"/>
    <property type="project" value="UniProtKB-KW"/>
</dbReference>
<name>A0A836C987_9STRA</name>
<dbReference type="InterPro" id="IPR013216">
    <property type="entry name" value="Methyltransf_11"/>
</dbReference>
<dbReference type="PANTHER" id="PTHR42912:SF68">
    <property type="entry name" value="METHYLTRANSFERASE TYPE 11 DOMAIN-CONTAINING PROTEIN"/>
    <property type="match status" value="1"/>
</dbReference>
<feature type="domain" description="Methyltransferase type 11" evidence="1">
    <location>
        <begin position="239"/>
        <end position="325"/>
    </location>
</feature>
<comment type="caution">
    <text evidence="3">The sequence shown here is derived from an EMBL/GenBank/DDBJ whole genome shotgun (WGS) entry which is preliminary data.</text>
</comment>
<evidence type="ECO:0000313" key="3">
    <source>
        <dbReference type="EMBL" id="KAG5176066.1"/>
    </source>
</evidence>
<sequence length="392" mass="42410">MNAVKEAPAAVGDAQTVDVLSAESPLAAAQAGNAGFRIASAALDKLFKFPPFFETAKNSARTKIVKRAALLGVDWDARVDELQRIQYDALYSADVAAATPAYYKSPFHAYAEGNLCWQAALEVEPSAISVHANIYTENGEFERDGDDKLRSTFLSRTLEILRDSGAPAPKDIVDLGCSTGLSTLALSRTFPDARHITGVDLSPHMLSIARLQLATRPDLTSSVNFKPINFILNFNFTPRLAGVDLSPHMLSVARHQLATRPDLTARAAPRRIDYVYAAAEATGLPDASADLVCLCLVAHELPQGATRAILAEARRVLRRGGALAFMDMDPLSPAFQRMATNPMAFAGFKSTEPFLLDYVSLDFKAALAETGFERVAIRSNSPRHRTVVAFTA</sequence>
<dbReference type="SUPFAM" id="SSF53335">
    <property type="entry name" value="S-adenosyl-L-methionine-dependent methyltransferases"/>
    <property type="match status" value="1"/>
</dbReference>
<protein>
    <submittedName>
        <fullName evidence="3">S-adenosyl-L-methionine-dependent methyltransferase</fullName>
    </submittedName>
</protein>
<dbReference type="EMBL" id="JAFCMP010000541">
    <property type="protein sequence ID" value="KAG5176066.1"/>
    <property type="molecule type" value="Genomic_DNA"/>
</dbReference>
<keyword evidence="3" id="KW-0489">Methyltransferase</keyword>
<evidence type="ECO:0000259" key="1">
    <source>
        <dbReference type="Pfam" id="PF08241"/>
    </source>
</evidence>
<keyword evidence="4" id="KW-1185">Reference proteome</keyword>
<feature type="domain" description="Methyltransferase" evidence="2">
    <location>
        <begin position="172"/>
        <end position="215"/>
    </location>
</feature>
<proteinExistence type="predicted"/>
<dbReference type="InterPro" id="IPR029063">
    <property type="entry name" value="SAM-dependent_MTases_sf"/>
</dbReference>
<dbReference type="InterPro" id="IPR050508">
    <property type="entry name" value="Methyltransf_Superfamily"/>
</dbReference>